<dbReference type="InterPro" id="IPR011332">
    <property type="entry name" value="Ribosomal_zn-bd"/>
</dbReference>
<dbReference type="GO" id="GO:0070180">
    <property type="term" value="F:large ribosomal subunit rRNA binding"/>
    <property type="evidence" value="ECO:0007669"/>
    <property type="project" value="TreeGrafter"/>
</dbReference>
<dbReference type="PANTHER" id="PTHR48188:SF1">
    <property type="entry name" value="LARGE RIBOSOMAL SUBUNIT PROTEIN EL43-RELATED"/>
    <property type="match status" value="1"/>
</dbReference>
<dbReference type="GO" id="GO:0003735">
    <property type="term" value="F:structural constituent of ribosome"/>
    <property type="evidence" value="ECO:0007669"/>
    <property type="project" value="InterPro"/>
</dbReference>
<sequence length="68" mass="7526">MLKKIEISQHATYTCLSCGKSMMKRQAAGTRHCDSFMKMAAGGARTYNTASAVTVQSAIKRRKKLKDQ</sequence>
<evidence type="ECO:0000256" key="4">
    <source>
        <dbReference type="ARBA" id="ARBA00022833"/>
    </source>
</evidence>
<dbReference type="InterPro" id="IPR011331">
    <property type="entry name" value="Ribosomal_eL37/eL43"/>
</dbReference>
<reference evidence="7 8" key="1">
    <citation type="submission" date="2020-12" db="EMBL/GenBank/DDBJ databases">
        <title>De novo assembly of Tibetan sheep genome.</title>
        <authorList>
            <person name="Li X."/>
        </authorList>
    </citation>
    <scope>NUCLEOTIDE SEQUENCE [LARGE SCALE GENOMIC DNA]</scope>
    <source>
        <tissue evidence="7">Heart</tissue>
    </source>
</reference>
<dbReference type="SUPFAM" id="SSF57829">
    <property type="entry name" value="Zn-binding ribosomal proteins"/>
    <property type="match status" value="1"/>
</dbReference>
<keyword evidence="3" id="KW-0863">Zinc-finger</keyword>
<dbReference type="Gene3D" id="2.20.25.30">
    <property type="match status" value="1"/>
</dbReference>
<keyword evidence="2" id="KW-0479">Metal-binding</keyword>
<gene>
    <name evidence="7" type="ORF">JEQ12_000608</name>
</gene>
<protein>
    <submittedName>
        <fullName evidence="7">Uncharacterized protein</fullName>
    </submittedName>
</protein>
<dbReference type="Pfam" id="PF01780">
    <property type="entry name" value="Ribosomal_L37ae"/>
    <property type="match status" value="1"/>
</dbReference>
<dbReference type="EMBL" id="JAEMGP010000001">
    <property type="protein sequence ID" value="KAG5215032.1"/>
    <property type="molecule type" value="Genomic_DNA"/>
</dbReference>
<organism evidence="7 8">
    <name type="scientific">Ovis aries</name>
    <name type="common">Sheep</name>
    <dbReference type="NCBI Taxonomy" id="9940"/>
    <lineage>
        <taxon>Eukaryota</taxon>
        <taxon>Metazoa</taxon>
        <taxon>Chordata</taxon>
        <taxon>Craniata</taxon>
        <taxon>Vertebrata</taxon>
        <taxon>Euteleostomi</taxon>
        <taxon>Mammalia</taxon>
        <taxon>Eutheria</taxon>
        <taxon>Laurasiatheria</taxon>
        <taxon>Artiodactyla</taxon>
        <taxon>Ruminantia</taxon>
        <taxon>Pecora</taxon>
        <taxon>Bovidae</taxon>
        <taxon>Caprinae</taxon>
        <taxon>Ovis</taxon>
    </lineage>
</organism>
<dbReference type="GO" id="GO:0006412">
    <property type="term" value="P:translation"/>
    <property type="evidence" value="ECO:0007669"/>
    <property type="project" value="InterPro"/>
</dbReference>
<evidence type="ECO:0000256" key="2">
    <source>
        <dbReference type="ARBA" id="ARBA00022723"/>
    </source>
</evidence>
<evidence type="ECO:0000256" key="3">
    <source>
        <dbReference type="ARBA" id="ARBA00022771"/>
    </source>
</evidence>
<dbReference type="GO" id="GO:0008270">
    <property type="term" value="F:zinc ion binding"/>
    <property type="evidence" value="ECO:0007669"/>
    <property type="project" value="UniProtKB-KW"/>
</dbReference>
<accession>A0A836D9S1</accession>
<evidence type="ECO:0000256" key="5">
    <source>
        <dbReference type="ARBA" id="ARBA00022980"/>
    </source>
</evidence>
<name>A0A836D9S1_SHEEP</name>
<keyword evidence="4" id="KW-0862">Zinc</keyword>
<dbReference type="PANTHER" id="PTHR48188">
    <property type="entry name" value="60S RIBOSOMAL PROTEIN L43"/>
    <property type="match status" value="1"/>
</dbReference>
<dbReference type="AlphaFoldDB" id="A0A836D9S1"/>
<evidence type="ECO:0000313" key="7">
    <source>
        <dbReference type="EMBL" id="KAG5215032.1"/>
    </source>
</evidence>
<dbReference type="Proteomes" id="UP000664991">
    <property type="component" value="Unassembled WGS sequence"/>
</dbReference>
<comment type="caution">
    <text evidence="7">The sequence shown here is derived from an EMBL/GenBank/DDBJ whole genome shotgun (WGS) entry which is preliminary data.</text>
</comment>
<proteinExistence type="inferred from homology"/>
<evidence type="ECO:0000313" key="8">
    <source>
        <dbReference type="Proteomes" id="UP000664991"/>
    </source>
</evidence>
<dbReference type="GO" id="GO:0022625">
    <property type="term" value="C:cytosolic large ribosomal subunit"/>
    <property type="evidence" value="ECO:0007669"/>
    <property type="project" value="UniProtKB-ARBA"/>
</dbReference>
<keyword evidence="5" id="KW-0689">Ribosomal protein</keyword>
<evidence type="ECO:0000256" key="6">
    <source>
        <dbReference type="ARBA" id="ARBA00023274"/>
    </source>
</evidence>
<evidence type="ECO:0000256" key="1">
    <source>
        <dbReference type="ARBA" id="ARBA00008672"/>
    </source>
</evidence>
<keyword evidence="6" id="KW-0687">Ribonucleoprotein</keyword>
<dbReference type="InterPro" id="IPR002674">
    <property type="entry name" value="Ribosomal_eL43"/>
</dbReference>
<comment type="similarity">
    <text evidence="1">Belongs to the eukaryotic ribosomal protein eL43 family.</text>
</comment>